<accession>A0A1G4MI22</accession>
<evidence type="ECO:0000313" key="6">
    <source>
        <dbReference type="EMBL" id="SCW03395.1"/>
    </source>
</evidence>
<dbReference type="GO" id="GO:0006633">
    <property type="term" value="P:fatty acid biosynthetic process"/>
    <property type="evidence" value="ECO:0007669"/>
    <property type="project" value="TreeGrafter"/>
</dbReference>
<dbReference type="EC" id="2.3.1.39" evidence="1"/>
<evidence type="ECO:0000256" key="4">
    <source>
        <dbReference type="ARBA" id="ARBA00048462"/>
    </source>
</evidence>
<gene>
    <name evidence="6" type="ORF">LAFE_0G09472G</name>
</gene>
<reference evidence="6 7" key="1">
    <citation type="submission" date="2016-03" db="EMBL/GenBank/DDBJ databases">
        <authorList>
            <person name="Devillers H."/>
        </authorList>
    </citation>
    <scope>NUCLEOTIDE SEQUENCE [LARGE SCALE GENOMIC DNA]</scope>
    <source>
        <strain evidence="6">CBS 6772</strain>
    </source>
</reference>
<feature type="domain" description="Malonyl-CoA:ACP transacylase (MAT)" evidence="5">
    <location>
        <begin position="5"/>
        <end position="310"/>
    </location>
</feature>
<dbReference type="InterPro" id="IPR016035">
    <property type="entry name" value="Acyl_Trfase/lysoPLipase"/>
</dbReference>
<dbReference type="AlphaFoldDB" id="A0A1G4MI22"/>
<dbReference type="PANTHER" id="PTHR42681">
    <property type="entry name" value="MALONYL-COA-ACYL CARRIER PROTEIN TRANSACYLASE, MITOCHONDRIAL"/>
    <property type="match status" value="1"/>
</dbReference>
<dbReference type="OMA" id="LRPIQEP"/>
<dbReference type="EMBL" id="LT598486">
    <property type="protein sequence ID" value="SCW03395.1"/>
    <property type="molecule type" value="Genomic_DNA"/>
</dbReference>
<evidence type="ECO:0000256" key="3">
    <source>
        <dbReference type="ARBA" id="ARBA00023315"/>
    </source>
</evidence>
<dbReference type="STRING" id="4955.A0A1G4MI22"/>
<evidence type="ECO:0000256" key="2">
    <source>
        <dbReference type="ARBA" id="ARBA00022679"/>
    </source>
</evidence>
<name>A0A1G4MI22_LACFM</name>
<dbReference type="OrthoDB" id="541883at2759"/>
<dbReference type="GO" id="GO:0004314">
    <property type="term" value="F:[acyl-carrier-protein] S-malonyltransferase activity"/>
    <property type="evidence" value="ECO:0007669"/>
    <property type="project" value="UniProtKB-EC"/>
</dbReference>
<keyword evidence="3" id="KW-0012">Acyltransferase</keyword>
<evidence type="ECO:0000256" key="1">
    <source>
        <dbReference type="ARBA" id="ARBA00013258"/>
    </source>
</evidence>
<dbReference type="Gene3D" id="3.30.70.250">
    <property type="entry name" value="Malonyl-CoA ACP transacylase, ACP-binding"/>
    <property type="match status" value="1"/>
</dbReference>
<keyword evidence="2" id="KW-0808">Transferase</keyword>
<dbReference type="Proteomes" id="UP000190831">
    <property type="component" value="Chromosome G"/>
</dbReference>
<organism evidence="6 7">
    <name type="scientific">Lachancea fermentati</name>
    <name type="common">Zygosaccharomyces fermentati</name>
    <dbReference type="NCBI Taxonomy" id="4955"/>
    <lineage>
        <taxon>Eukaryota</taxon>
        <taxon>Fungi</taxon>
        <taxon>Dikarya</taxon>
        <taxon>Ascomycota</taxon>
        <taxon>Saccharomycotina</taxon>
        <taxon>Saccharomycetes</taxon>
        <taxon>Saccharomycetales</taxon>
        <taxon>Saccharomycetaceae</taxon>
        <taxon>Lachancea</taxon>
    </lineage>
</organism>
<dbReference type="InterPro" id="IPR050858">
    <property type="entry name" value="Mal-CoA-ACP_Trans/PKS_FabD"/>
</dbReference>
<evidence type="ECO:0000313" key="7">
    <source>
        <dbReference type="Proteomes" id="UP000190831"/>
    </source>
</evidence>
<evidence type="ECO:0000259" key="5">
    <source>
        <dbReference type="SMART" id="SM00827"/>
    </source>
</evidence>
<dbReference type="PANTHER" id="PTHR42681:SF1">
    <property type="entry name" value="MALONYL-COA-ACYL CARRIER PROTEIN TRANSACYLASE, MITOCHONDRIAL"/>
    <property type="match status" value="1"/>
</dbReference>
<sequence>MRVITFPGQGTPIALDVFYTYLSQSSKQFRNIFHDARHADLLRLIEAKPSNPSSIAACSNLLYKLYREFHPRIDEMCFLGHSLGELSCLASGNRLYDVNDVVAIAGRRNELMIQATNKYIQADKDFGSRFEMWAISAPRSTNLKLELEAIFLDFPDICLANINTPKQCVITGPEKKLKELKHKLSKLVPRCRIVPLTNPAGIAFHNKCVLRQIQEPLHDFMWTKLKEQGLHVKRELDHPIISNFNGRIVYNVDEALENFVKCSSDTVQFVHCCETLDKIEVEETVHIGPGTVISGLVKKNLPNLKYKEWNSVESILS</sequence>
<proteinExistence type="predicted"/>
<dbReference type="InterPro" id="IPR014043">
    <property type="entry name" value="Acyl_transferase_dom"/>
</dbReference>
<dbReference type="GO" id="GO:0005739">
    <property type="term" value="C:mitochondrion"/>
    <property type="evidence" value="ECO:0007669"/>
    <property type="project" value="TreeGrafter"/>
</dbReference>
<protein>
    <recommendedName>
        <fullName evidence="1">[acyl-carrier-protein] S-malonyltransferase</fullName>
        <ecNumber evidence="1">2.3.1.39</ecNumber>
    </recommendedName>
</protein>
<dbReference type="InterPro" id="IPR001227">
    <property type="entry name" value="Ac_transferase_dom_sf"/>
</dbReference>
<comment type="catalytic activity">
    <reaction evidence="4">
        <text>holo-[ACP] + malonyl-CoA = malonyl-[ACP] + CoA</text>
        <dbReference type="Rhea" id="RHEA:41792"/>
        <dbReference type="Rhea" id="RHEA-COMP:9623"/>
        <dbReference type="Rhea" id="RHEA-COMP:9685"/>
        <dbReference type="ChEBI" id="CHEBI:57287"/>
        <dbReference type="ChEBI" id="CHEBI:57384"/>
        <dbReference type="ChEBI" id="CHEBI:64479"/>
        <dbReference type="ChEBI" id="CHEBI:78449"/>
        <dbReference type="EC" id="2.3.1.39"/>
    </reaction>
</comment>
<dbReference type="SMART" id="SM00827">
    <property type="entry name" value="PKS_AT"/>
    <property type="match status" value="1"/>
</dbReference>
<dbReference type="Gene3D" id="3.40.366.10">
    <property type="entry name" value="Malonyl-Coenzyme A Acyl Carrier Protein, domain 2"/>
    <property type="match status" value="1"/>
</dbReference>
<dbReference type="SUPFAM" id="SSF52151">
    <property type="entry name" value="FabD/lysophospholipase-like"/>
    <property type="match status" value="1"/>
</dbReference>
<keyword evidence="7" id="KW-1185">Reference proteome</keyword>